<dbReference type="GO" id="GO:0030983">
    <property type="term" value="F:mismatched DNA binding"/>
    <property type="evidence" value="ECO:0007669"/>
    <property type="project" value="InterPro"/>
</dbReference>
<protein>
    <submittedName>
        <fullName evidence="9">DNA mismatch repair ATPase msh1</fullName>
    </submittedName>
</protein>
<dbReference type="InterPro" id="IPR017261">
    <property type="entry name" value="DNA_mismatch_repair_MutS/MSH"/>
</dbReference>
<dbReference type="Pfam" id="PF00488">
    <property type="entry name" value="MutS_V"/>
    <property type="match status" value="1"/>
</dbReference>
<dbReference type="InterPro" id="IPR045076">
    <property type="entry name" value="MutS"/>
</dbReference>
<dbReference type="EMBL" id="PUHQ01000073">
    <property type="protein sequence ID" value="KAG0657960.1"/>
    <property type="molecule type" value="Genomic_DNA"/>
</dbReference>
<dbReference type="Pfam" id="PF05192">
    <property type="entry name" value="MutS_III"/>
    <property type="match status" value="1"/>
</dbReference>
<keyword evidence="6" id="KW-0234">DNA repair</keyword>
<dbReference type="InterPro" id="IPR036678">
    <property type="entry name" value="MutS_con_dom_sf"/>
</dbReference>
<gene>
    <name evidence="9" type="primary">MSH1</name>
    <name evidence="9" type="ORF">C6P46_006132</name>
</gene>
<accession>A0A9P7B3Y7</accession>
<dbReference type="InterPro" id="IPR036187">
    <property type="entry name" value="DNA_mismatch_repair_MutS_sf"/>
</dbReference>
<dbReference type="SMART" id="SM00534">
    <property type="entry name" value="MUTSac"/>
    <property type="match status" value="1"/>
</dbReference>
<dbReference type="AlphaFoldDB" id="A0A9P7B3Y7"/>
<dbReference type="SUPFAM" id="SSF53150">
    <property type="entry name" value="DNA repair protein MutS, domain II"/>
    <property type="match status" value="1"/>
</dbReference>
<dbReference type="GO" id="GO:0140664">
    <property type="term" value="F:ATP-dependent DNA damage sensor activity"/>
    <property type="evidence" value="ECO:0007669"/>
    <property type="project" value="InterPro"/>
</dbReference>
<feature type="domain" description="DNA mismatch repair proteins mutS family" evidence="8">
    <location>
        <begin position="866"/>
        <end position="882"/>
    </location>
</feature>
<evidence type="ECO:0000313" key="9">
    <source>
        <dbReference type="EMBL" id="KAG0657960.1"/>
    </source>
</evidence>
<dbReference type="Gene3D" id="3.30.420.110">
    <property type="entry name" value="MutS, connector domain"/>
    <property type="match status" value="1"/>
</dbReference>
<dbReference type="PANTHER" id="PTHR11361:SF34">
    <property type="entry name" value="DNA MISMATCH REPAIR PROTEIN MSH1, MITOCHONDRIAL"/>
    <property type="match status" value="1"/>
</dbReference>
<dbReference type="PROSITE" id="PS00486">
    <property type="entry name" value="DNA_MISMATCH_REPAIR_2"/>
    <property type="match status" value="1"/>
</dbReference>
<dbReference type="GO" id="GO:0005524">
    <property type="term" value="F:ATP binding"/>
    <property type="evidence" value="ECO:0007669"/>
    <property type="project" value="UniProtKB-KW"/>
</dbReference>
<dbReference type="InterPro" id="IPR007696">
    <property type="entry name" value="DNA_mismatch_repair_MutS_core"/>
</dbReference>
<evidence type="ECO:0000259" key="8">
    <source>
        <dbReference type="PROSITE" id="PS00486"/>
    </source>
</evidence>
<dbReference type="Gene3D" id="3.40.1170.10">
    <property type="entry name" value="DNA repair protein MutS, domain I"/>
    <property type="match status" value="1"/>
</dbReference>
<keyword evidence="4" id="KW-0067">ATP-binding</keyword>
<dbReference type="InterPro" id="IPR000432">
    <property type="entry name" value="DNA_mismatch_repair_MutS_C"/>
</dbReference>
<dbReference type="GO" id="GO:0043504">
    <property type="term" value="P:mitochondrial DNA repair"/>
    <property type="evidence" value="ECO:0007669"/>
    <property type="project" value="TreeGrafter"/>
</dbReference>
<dbReference type="InterPro" id="IPR027417">
    <property type="entry name" value="P-loop_NTPase"/>
</dbReference>
<dbReference type="InterPro" id="IPR016151">
    <property type="entry name" value="DNA_mismatch_repair_MutS_N"/>
</dbReference>
<evidence type="ECO:0000256" key="3">
    <source>
        <dbReference type="ARBA" id="ARBA00022763"/>
    </source>
</evidence>
<proteinExistence type="inferred from homology"/>
<dbReference type="PIRSF" id="PIRSF037677">
    <property type="entry name" value="DNA_mis_repair_Msh6"/>
    <property type="match status" value="1"/>
</dbReference>
<dbReference type="SUPFAM" id="SSF52540">
    <property type="entry name" value="P-loop containing nucleoside triphosphate hydrolases"/>
    <property type="match status" value="1"/>
</dbReference>
<dbReference type="GO" id="GO:0005739">
    <property type="term" value="C:mitochondrion"/>
    <property type="evidence" value="ECO:0007669"/>
    <property type="project" value="TreeGrafter"/>
</dbReference>
<comment type="similarity">
    <text evidence="1">Belongs to the DNA mismatch repair MutS family.</text>
</comment>
<dbReference type="SUPFAM" id="SSF48334">
    <property type="entry name" value="DNA repair protein MutS, domain III"/>
    <property type="match status" value="1"/>
</dbReference>
<dbReference type="Gene3D" id="1.10.1420.10">
    <property type="match status" value="2"/>
</dbReference>
<keyword evidence="5" id="KW-0238">DNA-binding</keyword>
<keyword evidence="10" id="KW-1185">Reference proteome</keyword>
<dbReference type="Proteomes" id="UP000777482">
    <property type="component" value="Unassembled WGS sequence"/>
</dbReference>
<organism evidence="9 10">
    <name type="scientific">Rhodotorula mucilaginosa</name>
    <name type="common">Yeast</name>
    <name type="synonym">Rhodotorula rubra</name>
    <dbReference type="NCBI Taxonomy" id="5537"/>
    <lineage>
        <taxon>Eukaryota</taxon>
        <taxon>Fungi</taxon>
        <taxon>Dikarya</taxon>
        <taxon>Basidiomycota</taxon>
        <taxon>Pucciniomycotina</taxon>
        <taxon>Microbotryomycetes</taxon>
        <taxon>Sporidiobolales</taxon>
        <taxon>Sporidiobolaceae</taxon>
        <taxon>Rhodotorula</taxon>
    </lineage>
</organism>
<dbReference type="SMART" id="SM00533">
    <property type="entry name" value="MUTSd"/>
    <property type="match status" value="1"/>
</dbReference>
<sequence>MATRSETSGERNAVEGHPRRVRNRTETAATSWARWQAESATPSIPGADNEQSHPLHHAPDSPATAAKVKTPVKSVTAARKRKKDAAAAEDADEDGKEVSQDQAPEADLASEPSLSRKEMTELESVIRGNLERYPDALLLTQVGSFYESYFEQAKTVAKTLGIKLTSKPTKNGRQAFAGFPLAQLGKQVSLLVQAGHKVVIVEEFKEIGSSKVKTSRRVSRIVTPGTGVDEAFVALDQSNFVLALALVDGSSLKNEIGLAYRDISTGASFTRTSKLSALRDDIRLVQPKEVVVDTRLRGSKLGDRILELLEGERVREGIMVSKVSTDAVPSTSKDVPTVAANAEAVLLSYLATTLVSTPVPSASTTHIDDASVMHMDAVTLQSLEIRESLRGGVRGSLLGTVKRTVTPGGQRLLTERLCNPSTDLSIINARLDLITVFLERLPEIRPYLRTILRGLEDTPRLLQRLAMRRPNAAWDLLGLKRTMRALEDIRRECDRAIPVIASEAVELGWTSAELRAVRDLLERLGEYSELASQIEDAVDEEALTRRAEEDERKAAISGEMGDSAITRESEEVAKNLPVEGLWGEEQPWVIRPHFSSSLAELHDSLIALRRKAAQLQHDLRERYKSPGLTLRNHVKFGAGVHIKVKDGVALFDADPAVHAVLRTNSTRLYVVKEWSSLFRKIISTQDKIRDFEAQAMQVLVARLLEHYVSLGRTADALAELDVAMSFAELAFDHDWVRPTVDASRTLRIEGGRHPTVEQALAAQNRQFHANSLIMNHPDDAPETPSFVHVLTGPNMAGKSTFLRQVAIIAVLAQAGAYVPADSAHVGVLDRLYSRVGARDELDRDRSTFMIEMDEATTILDSATDRSLVLLDELGRGTSPIDGLAIAYAALEHLTHANRSRTLFATHYHRLGQLLGYREYDSRGTGEWEGVEFWCTDVEESEETVRYLHAIRRGLNNDSAGLVVARLAGMPARSILTAQRIREQVLNGTI</sequence>
<feature type="region of interest" description="Disordered" evidence="7">
    <location>
        <begin position="1"/>
        <end position="116"/>
    </location>
</feature>
<evidence type="ECO:0000256" key="6">
    <source>
        <dbReference type="ARBA" id="ARBA00023204"/>
    </source>
</evidence>
<dbReference type="InterPro" id="IPR007695">
    <property type="entry name" value="DNA_mismatch_repair_MutS-lik_N"/>
</dbReference>
<dbReference type="GO" id="GO:0005634">
    <property type="term" value="C:nucleus"/>
    <property type="evidence" value="ECO:0007669"/>
    <property type="project" value="TreeGrafter"/>
</dbReference>
<dbReference type="OrthoDB" id="2534523at2759"/>
<comment type="caution">
    <text evidence="9">The sequence shown here is derived from an EMBL/GenBank/DDBJ whole genome shotgun (WGS) entry which is preliminary data.</text>
</comment>
<keyword evidence="2" id="KW-0547">Nucleotide-binding</keyword>
<dbReference type="PANTHER" id="PTHR11361">
    <property type="entry name" value="DNA MISMATCH REPAIR PROTEIN MUTS FAMILY MEMBER"/>
    <property type="match status" value="1"/>
</dbReference>
<evidence type="ECO:0000256" key="4">
    <source>
        <dbReference type="ARBA" id="ARBA00022840"/>
    </source>
</evidence>
<evidence type="ECO:0000313" key="10">
    <source>
        <dbReference type="Proteomes" id="UP000777482"/>
    </source>
</evidence>
<name>A0A9P7B3Y7_RHOMI</name>
<dbReference type="Pfam" id="PF01624">
    <property type="entry name" value="MutS_I"/>
    <property type="match status" value="1"/>
</dbReference>
<feature type="compositionally biased region" description="Basic and acidic residues" evidence="7">
    <location>
        <begin position="7"/>
        <end position="18"/>
    </location>
</feature>
<evidence type="ECO:0000256" key="5">
    <source>
        <dbReference type="ARBA" id="ARBA00023125"/>
    </source>
</evidence>
<dbReference type="Gene3D" id="3.40.50.300">
    <property type="entry name" value="P-loop containing nucleotide triphosphate hydrolases"/>
    <property type="match status" value="1"/>
</dbReference>
<reference evidence="9 10" key="1">
    <citation type="submission" date="2020-11" db="EMBL/GenBank/DDBJ databases">
        <title>Kefir isolates.</title>
        <authorList>
            <person name="Marcisauskas S."/>
            <person name="Kim Y."/>
            <person name="Blasche S."/>
        </authorList>
    </citation>
    <scope>NUCLEOTIDE SEQUENCE [LARGE SCALE GENOMIC DNA]</scope>
    <source>
        <strain evidence="9 10">KR</strain>
    </source>
</reference>
<dbReference type="GO" id="GO:0006298">
    <property type="term" value="P:mismatch repair"/>
    <property type="evidence" value="ECO:0007669"/>
    <property type="project" value="InterPro"/>
</dbReference>
<evidence type="ECO:0000256" key="1">
    <source>
        <dbReference type="ARBA" id="ARBA00006271"/>
    </source>
</evidence>
<evidence type="ECO:0000256" key="2">
    <source>
        <dbReference type="ARBA" id="ARBA00022741"/>
    </source>
</evidence>
<evidence type="ECO:0000256" key="7">
    <source>
        <dbReference type="SAM" id="MobiDB-lite"/>
    </source>
</evidence>
<dbReference type="SUPFAM" id="SSF55271">
    <property type="entry name" value="DNA repair protein MutS, domain I"/>
    <property type="match status" value="1"/>
</dbReference>
<keyword evidence="3" id="KW-0227">DNA damage</keyword>
<feature type="compositionally biased region" description="Basic and acidic residues" evidence="7">
    <location>
        <begin position="50"/>
        <end position="59"/>
    </location>
</feature>